<dbReference type="InterPro" id="IPR020624">
    <property type="entry name" value="Schiff_base-form_aldolases_CS"/>
</dbReference>
<dbReference type="VEuPathDB" id="FungiDB:CJJ07_004133"/>
<dbReference type="PRINTS" id="PR00146">
    <property type="entry name" value="DHPICSNTHASE"/>
</dbReference>
<dbReference type="PANTHER" id="PTHR42849:SF1">
    <property type="entry name" value="N-ACETYLNEURAMINATE LYASE"/>
    <property type="match status" value="1"/>
</dbReference>
<reference evidence="7 8" key="1">
    <citation type="journal article" date="2017" name="Clin. Infect. Dis.">
        <title>Simultaneous emergence of multidrug-resistant Candida auris on 3 continents confirmed by whole-genome sequencing and epidemiological analyses.</title>
        <authorList>
            <person name="Lockhart S.R."/>
            <person name="Etienne K.A."/>
            <person name="Vallabhaneni S."/>
            <person name="Farooqi J."/>
            <person name="Chowdhary A."/>
            <person name="Govender N.P."/>
            <person name="Colombo A.L."/>
            <person name="Calvo B."/>
            <person name="Cuomo C.A."/>
            <person name="Desjardins C.A."/>
            <person name="Berkow E.L."/>
            <person name="Castanheira M."/>
            <person name="Magobo R.E."/>
            <person name="Jabeen K."/>
            <person name="Asghar R.J."/>
            <person name="Meis J.F."/>
            <person name="Jackson B."/>
            <person name="Chiller T."/>
            <person name="Litvintseva A.P."/>
        </authorList>
    </citation>
    <scope>NUCLEOTIDE SEQUENCE [LARGE SCALE GENOMIC DNA]</scope>
    <source>
        <strain evidence="7 8">B8441</strain>
    </source>
</reference>
<evidence type="ECO:0000313" key="6">
    <source>
        <dbReference type="EMBL" id="KAK8441699.1"/>
    </source>
</evidence>
<evidence type="ECO:0000256" key="4">
    <source>
        <dbReference type="PIRSR" id="PIRSR001365-1"/>
    </source>
</evidence>
<keyword evidence="8" id="KW-1185">Reference proteome</keyword>
<protein>
    <submittedName>
        <fullName evidence="7">Dihydrodipicolinate synthase</fullName>
    </submittedName>
</protein>
<evidence type="ECO:0000256" key="5">
    <source>
        <dbReference type="PIRSR" id="PIRSR001365-2"/>
    </source>
</evidence>
<dbReference type="GO" id="GO:0005829">
    <property type="term" value="C:cytosol"/>
    <property type="evidence" value="ECO:0007669"/>
    <property type="project" value="TreeGrafter"/>
</dbReference>
<evidence type="ECO:0000313" key="7">
    <source>
        <dbReference type="EMBL" id="PIS55441.1"/>
    </source>
</evidence>
<dbReference type="GO" id="GO:0008747">
    <property type="term" value="F:N-acetylneuraminate lyase activity"/>
    <property type="evidence" value="ECO:0007669"/>
    <property type="project" value="TreeGrafter"/>
</dbReference>
<reference evidence="7" key="2">
    <citation type="submission" date="2017-11" db="EMBL/GenBank/DDBJ databases">
        <title>Candida auris genome assembly and annotation.</title>
        <authorList>
            <person name="Munoz J.F."/>
            <person name="Gade L.G."/>
            <person name="Chow N.A."/>
            <person name="Litvintseva A.P."/>
            <person name="Loparev V.N."/>
            <person name="Cuomo C.A."/>
        </authorList>
    </citation>
    <scope>NUCLEOTIDE SEQUENCE</scope>
    <source>
        <strain evidence="7">B8441</strain>
    </source>
</reference>
<feature type="binding site" evidence="5">
    <location>
        <position position="208"/>
    </location>
    <ligand>
        <name>pyruvate</name>
        <dbReference type="ChEBI" id="CHEBI:15361"/>
    </ligand>
</feature>
<dbReference type="SUPFAM" id="SSF51569">
    <property type="entry name" value="Aldolase"/>
    <property type="match status" value="1"/>
</dbReference>
<evidence type="ECO:0000256" key="2">
    <source>
        <dbReference type="ARBA" id="ARBA00023270"/>
    </source>
</evidence>
<keyword evidence="2" id="KW-0704">Schiff base</keyword>
<name>A0A2H0ZXP8_CANAR</name>
<dbReference type="STRING" id="498019.A0A2H0ZXP8"/>
<evidence type="ECO:0000313" key="8">
    <source>
        <dbReference type="Proteomes" id="UP000230249"/>
    </source>
</evidence>
<feature type="active site" description="Schiff-base intermediate with substrate" evidence="4">
    <location>
        <position position="166"/>
    </location>
</feature>
<dbReference type="InterPro" id="IPR013785">
    <property type="entry name" value="Aldolase_TIM"/>
</dbReference>
<organism evidence="7">
    <name type="scientific">Candidozyma auris</name>
    <name type="common">Yeast</name>
    <name type="synonym">Candida auris</name>
    <dbReference type="NCBI Taxonomy" id="498019"/>
    <lineage>
        <taxon>Eukaryota</taxon>
        <taxon>Fungi</taxon>
        <taxon>Dikarya</taxon>
        <taxon>Ascomycota</taxon>
        <taxon>Saccharomycotina</taxon>
        <taxon>Pichiomycetes</taxon>
        <taxon>Metschnikowiaceae</taxon>
        <taxon>Candidozyma</taxon>
    </lineage>
</organism>
<dbReference type="VEuPathDB" id="FungiDB:CJI97_001769"/>
<sequence length="296" mass="32630">MVHKKIEGIIAAVPTPLTADAKAVDLENIKAQVERLAEAGIHGIVTTGTTGEFPALSLEEHKSVIKAYVDAVAGRFPVIAGLGFNSTQLAIEMAQYSEKVGADACMIVPPFYDPLPFKALYKFFEDVCGSISIPVMYYNLPGATGVHLTAEQFRELSKIKGFDYMKDTSGNAKELADLLTNPPDGLQPFNGWDTLTFFAMSHGARASVWGVASIVPKECVELWNTFTKEKNLEKAREQWKFLWEVSDFLESVCYPTGIKAGLEIIGHPAGPVRAPTLPLEQKDYDRLKKILSKRKY</sequence>
<evidence type="ECO:0000256" key="3">
    <source>
        <dbReference type="PIRNR" id="PIRNR001365"/>
    </source>
</evidence>
<reference evidence="6" key="4">
    <citation type="submission" date="2024-03" db="EMBL/GenBank/DDBJ databases">
        <title>Improved genome assembly of Candida auris strain B8441 and annotation of B11205.</title>
        <authorList>
            <person name="Cauldron N.C."/>
            <person name="Shea T."/>
            <person name="Cuomo C.A."/>
        </authorList>
    </citation>
    <scope>NUCLEOTIDE SEQUENCE</scope>
    <source>
        <strain evidence="6">B8441</strain>
    </source>
</reference>
<dbReference type="PIRSF" id="PIRSF001365">
    <property type="entry name" value="DHDPS"/>
    <property type="match status" value="1"/>
</dbReference>
<dbReference type="EMBL" id="PEKT02000004">
    <property type="protein sequence ID" value="PIS55441.1"/>
    <property type="molecule type" value="Genomic_DNA"/>
</dbReference>
<dbReference type="Proteomes" id="UP000230249">
    <property type="component" value="Unassembled WGS sequence"/>
</dbReference>
<dbReference type="SMART" id="SM01130">
    <property type="entry name" value="DHDPS"/>
    <property type="match status" value="1"/>
</dbReference>
<dbReference type="VEuPathDB" id="FungiDB:QG37_03398"/>
<dbReference type="Pfam" id="PF00701">
    <property type="entry name" value="DHDPS"/>
    <property type="match status" value="1"/>
</dbReference>
<dbReference type="PANTHER" id="PTHR42849">
    <property type="entry name" value="N-ACETYLNEURAMINATE LYASE"/>
    <property type="match status" value="1"/>
</dbReference>
<dbReference type="OMA" id="YWNAISA"/>
<dbReference type="Gene3D" id="3.20.20.70">
    <property type="entry name" value="Aldolase class I"/>
    <property type="match status" value="1"/>
</dbReference>
<proteinExistence type="inferred from homology"/>
<comment type="similarity">
    <text evidence="3">Belongs to the DapA family.</text>
</comment>
<dbReference type="InterPro" id="IPR002220">
    <property type="entry name" value="DapA-like"/>
</dbReference>
<dbReference type="GO" id="GO:0019262">
    <property type="term" value="P:N-acetylneuraminate catabolic process"/>
    <property type="evidence" value="ECO:0007669"/>
    <property type="project" value="TreeGrafter"/>
</dbReference>
<keyword evidence="1 3" id="KW-0456">Lyase</keyword>
<evidence type="ECO:0000256" key="1">
    <source>
        <dbReference type="ARBA" id="ARBA00023239"/>
    </source>
</evidence>
<dbReference type="PROSITE" id="PS00665">
    <property type="entry name" value="DHDPS_1"/>
    <property type="match status" value="1"/>
</dbReference>
<dbReference type="CDD" id="cd00408">
    <property type="entry name" value="DHDPS-like"/>
    <property type="match status" value="1"/>
</dbReference>
<dbReference type="VEuPathDB" id="FungiDB:CJJ09_001951"/>
<gene>
    <name evidence="6" type="ORF">B9J08_00011</name>
    <name evidence="7" type="ORF">B9J08_001540</name>
</gene>
<dbReference type="VEuPathDB" id="FungiDB:CJI96_0000009"/>
<feature type="active site" description="Proton donor/acceptor" evidence="4">
    <location>
        <position position="138"/>
    </location>
</feature>
<dbReference type="AlphaFoldDB" id="A0A2H0ZXP8"/>
<dbReference type="VEuPathDB" id="FungiDB:B9J08_001540"/>
<reference evidence="6 8" key="3">
    <citation type="journal article" date="2018" name="Nat. Commun.">
        <title>Genomic insights into multidrug-resistance, mating and virulence in Candida auris and related emerging species.</title>
        <authorList>
            <person name="Munoz J.F."/>
            <person name="Gade L."/>
            <person name="Chow N.A."/>
            <person name="Loparev V.N."/>
            <person name="Juieng P."/>
            <person name="Berkow E.L."/>
            <person name="Farrer R.A."/>
            <person name="Litvintseva A.P."/>
            <person name="Cuomo C.A."/>
        </authorList>
    </citation>
    <scope>GENOME REANNOTATION</scope>
    <source>
        <strain evidence="6 8">B8441</strain>
    </source>
</reference>
<accession>A0A2H0ZXP8</accession>
<comment type="caution">
    <text evidence="7">The sequence shown here is derived from an EMBL/GenBank/DDBJ whole genome shotgun (WGS) entry which is preliminary data.</text>
</comment>
<dbReference type="EMBL" id="PEKT03000001">
    <property type="protein sequence ID" value="KAK8441699.1"/>
    <property type="molecule type" value="Genomic_DNA"/>
</dbReference>
<feature type="binding site" evidence="5">
    <location>
        <position position="50"/>
    </location>
    <ligand>
        <name>pyruvate</name>
        <dbReference type="ChEBI" id="CHEBI:15361"/>
    </ligand>
</feature>